<dbReference type="GO" id="GO:0042952">
    <property type="term" value="P:beta-ketoadipate pathway"/>
    <property type="evidence" value="ECO:0007669"/>
    <property type="project" value="InterPro"/>
</dbReference>
<gene>
    <name evidence="2" type="primary">pcaD</name>
    <name evidence="2" type="ORF">DW352_01535</name>
</gene>
<dbReference type="InterPro" id="IPR029058">
    <property type="entry name" value="AB_hydrolase_fold"/>
</dbReference>
<reference evidence="2 3" key="1">
    <citation type="submission" date="2018-07" db="EMBL/GenBank/DDBJ databases">
        <authorList>
            <person name="Quirk P.G."/>
            <person name="Krulwich T.A."/>
        </authorList>
    </citation>
    <scope>NUCLEOTIDE SEQUENCE [LARGE SCALE GENOMIC DNA]</scope>
    <source>
        <strain evidence="2 3">CC-BB4</strain>
    </source>
</reference>
<sequence>MPIVTTDDGCRLFVQVEGRDDAPPLMLSNSLGTDLHMWDDQAAEFAKHFRLIRYDRRGHGQSGTTTGPYSSELFGRDILAVLDALGVEKTNWCGLSMGGMDGQWLGAHAPDRIEKLVLANTHFHYADKAPWNDRLRFLKDHQLSEMVAANMERWFTKGFRERAPQKIEWMTKMFVATDHEGYMASVAAVRDIDFRDSNPTIKAPTLVIVGTQDPATPPAAGEAIAKAISGAKLVALDAAHISNVEQPQAFAKATLEFLLG</sequence>
<evidence type="ECO:0000313" key="3">
    <source>
        <dbReference type="Proteomes" id="UP000254889"/>
    </source>
</evidence>
<dbReference type="SUPFAM" id="SSF53474">
    <property type="entry name" value="alpha/beta-Hydrolases"/>
    <property type="match status" value="1"/>
</dbReference>
<protein>
    <submittedName>
        <fullName evidence="2">3-oxoadipate enol-lactonase</fullName>
        <ecNumber evidence="2">3.1.1.24</ecNumber>
    </submittedName>
</protein>
<dbReference type="EMBL" id="CP031417">
    <property type="protein sequence ID" value="AXK79312.1"/>
    <property type="molecule type" value="Genomic_DNA"/>
</dbReference>
<dbReference type="OrthoDB" id="9793083at2"/>
<dbReference type="PANTHER" id="PTHR43433">
    <property type="entry name" value="HYDROLASE, ALPHA/BETA FOLD FAMILY PROTEIN"/>
    <property type="match status" value="1"/>
</dbReference>
<dbReference type="RefSeq" id="WP_115687875.1">
    <property type="nucleotide sequence ID" value="NZ_CP031417.1"/>
</dbReference>
<feature type="domain" description="AB hydrolase-1" evidence="1">
    <location>
        <begin position="23"/>
        <end position="246"/>
    </location>
</feature>
<dbReference type="GO" id="GO:0047570">
    <property type="term" value="F:3-oxoadipate enol-lactonase activity"/>
    <property type="evidence" value="ECO:0007669"/>
    <property type="project" value="UniProtKB-EC"/>
</dbReference>
<proteinExistence type="predicted"/>
<dbReference type="PRINTS" id="PR00111">
    <property type="entry name" value="ABHYDROLASE"/>
</dbReference>
<dbReference type="EC" id="3.1.1.24" evidence="2"/>
<dbReference type="InterPro" id="IPR000073">
    <property type="entry name" value="AB_hydrolase_1"/>
</dbReference>
<dbReference type="Gene3D" id="3.40.50.1820">
    <property type="entry name" value="alpha/beta hydrolase"/>
    <property type="match status" value="1"/>
</dbReference>
<accession>A0A345ZQW5</accession>
<evidence type="ECO:0000313" key="2">
    <source>
        <dbReference type="EMBL" id="AXK79312.1"/>
    </source>
</evidence>
<dbReference type="Proteomes" id="UP000254889">
    <property type="component" value="Chromosome"/>
</dbReference>
<dbReference type="AlphaFoldDB" id="A0A345ZQW5"/>
<organism evidence="2 3">
    <name type="scientific">Pseudolabrys taiwanensis</name>
    <dbReference type="NCBI Taxonomy" id="331696"/>
    <lineage>
        <taxon>Bacteria</taxon>
        <taxon>Pseudomonadati</taxon>
        <taxon>Pseudomonadota</taxon>
        <taxon>Alphaproteobacteria</taxon>
        <taxon>Hyphomicrobiales</taxon>
        <taxon>Xanthobacteraceae</taxon>
        <taxon>Pseudolabrys</taxon>
    </lineage>
</organism>
<name>A0A345ZQW5_9HYPH</name>
<dbReference type="PANTHER" id="PTHR43433:SF5">
    <property type="entry name" value="AB HYDROLASE-1 DOMAIN-CONTAINING PROTEIN"/>
    <property type="match status" value="1"/>
</dbReference>
<keyword evidence="3" id="KW-1185">Reference proteome</keyword>
<dbReference type="KEGG" id="ptaw:DW352_01535"/>
<dbReference type="NCBIfam" id="TIGR02427">
    <property type="entry name" value="protocat_pcaD"/>
    <property type="match status" value="1"/>
</dbReference>
<dbReference type="InterPro" id="IPR026968">
    <property type="entry name" value="PcaD/CatD"/>
</dbReference>
<dbReference type="Pfam" id="PF00561">
    <property type="entry name" value="Abhydrolase_1"/>
    <property type="match status" value="1"/>
</dbReference>
<evidence type="ECO:0000259" key="1">
    <source>
        <dbReference type="Pfam" id="PF00561"/>
    </source>
</evidence>
<keyword evidence="2" id="KW-0378">Hydrolase</keyword>
<dbReference type="InterPro" id="IPR050471">
    <property type="entry name" value="AB_hydrolase"/>
</dbReference>